<gene>
    <name evidence="1" type="ORF">OY14_00120</name>
</gene>
<protein>
    <submittedName>
        <fullName evidence="1">Uncharacterized protein</fullName>
    </submittedName>
</protein>
<sequence>MKNQFLNRYFKLILTTVFVILSISLVAKETTTKLKVPNGFKVEIFLNNTIEKPRGITNDQDFITKRFK</sequence>
<proteinExistence type="predicted"/>
<reference evidence="1 2" key="1">
    <citation type="journal article" date="2015" name="Genome Announc.">
        <title>Genome Sequence of Borrelia chilensis VA1, a South American Member of the Lyme Borreliosis Group.</title>
        <authorList>
            <person name="Huang W."/>
            <person name="Ojaimi C."/>
            <person name="Fallon J.T."/>
            <person name="Travisany D."/>
            <person name="Maass A."/>
            <person name="Ivanova L."/>
            <person name="Tomova A."/>
            <person name="Gonzalez-Acuna D."/>
            <person name="Godfrey H.P."/>
            <person name="Cabello F.C."/>
        </authorList>
    </citation>
    <scope>NUCLEOTIDE SEQUENCE [LARGE SCALE GENOMIC DNA]</scope>
    <source>
        <strain evidence="1 2">VA1</strain>
    </source>
</reference>
<dbReference type="EMBL" id="CP009910">
    <property type="protein sequence ID" value="AJA89878.1"/>
    <property type="molecule type" value="Genomic_DNA"/>
</dbReference>
<dbReference type="Proteomes" id="UP000030940">
    <property type="component" value="Chromosome"/>
</dbReference>
<evidence type="ECO:0000313" key="2">
    <source>
        <dbReference type="Proteomes" id="UP000030940"/>
    </source>
</evidence>
<keyword evidence="2" id="KW-1185">Reference proteome</keyword>
<dbReference type="HOGENOM" id="CLU_2785641_0_0_12"/>
<organism evidence="1 2">
    <name type="scientific">Borreliella chilensis</name>
    <dbReference type="NCBI Taxonomy" id="1245910"/>
    <lineage>
        <taxon>Bacteria</taxon>
        <taxon>Pseudomonadati</taxon>
        <taxon>Spirochaetota</taxon>
        <taxon>Spirochaetia</taxon>
        <taxon>Spirochaetales</taxon>
        <taxon>Borreliaceae</taxon>
        <taxon>Borreliella</taxon>
    </lineage>
</organism>
<dbReference type="KEGG" id="bchi:OY14_00120"/>
<dbReference type="AlphaFoldDB" id="A0A0A7UWU1"/>
<name>A0A0A7UWU1_9SPIR</name>
<dbReference type="STRING" id="1245910.OY14_00120"/>
<accession>A0A0A7UWU1</accession>
<evidence type="ECO:0000313" key="1">
    <source>
        <dbReference type="EMBL" id="AJA89878.1"/>
    </source>
</evidence>